<organism evidence="2 3">
    <name type="scientific">Melipona bicolor</name>
    <dbReference type="NCBI Taxonomy" id="60889"/>
    <lineage>
        <taxon>Eukaryota</taxon>
        <taxon>Metazoa</taxon>
        <taxon>Ecdysozoa</taxon>
        <taxon>Arthropoda</taxon>
        <taxon>Hexapoda</taxon>
        <taxon>Insecta</taxon>
        <taxon>Pterygota</taxon>
        <taxon>Neoptera</taxon>
        <taxon>Endopterygota</taxon>
        <taxon>Hymenoptera</taxon>
        <taxon>Apocrita</taxon>
        <taxon>Aculeata</taxon>
        <taxon>Apoidea</taxon>
        <taxon>Anthophila</taxon>
        <taxon>Apidae</taxon>
        <taxon>Melipona</taxon>
    </lineage>
</organism>
<feature type="region of interest" description="Disordered" evidence="1">
    <location>
        <begin position="1"/>
        <end position="38"/>
    </location>
</feature>
<evidence type="ECO:0000256" key="1">
    <source>
        <dbReference type="SAM" id="MobiDB-lite"/>
    </source>
</evidence>
<sequence>MRRRQLFRTSARSFPRLGETAPRRSDEGNVPVSTPAPKLKPLCSYDEAYYDDGLVVVYRGLVLPGGTPETYLEMSGDANDDDDNDDDDDDVDDQRGTGAQECSIDEMKRVGNKGVPWMEKGKSD</sequence>
<protein>
    <submittedName>
        <fullName evidence="2">Uncharacterized protein</fullName>
    </submittedName>
</protein>
<feature type="region of interest" description="Disordered" evidence="1">
    <location>
        <begin position="66"/>
        <end position="124"/>
    </location>
</feature>
<accession>A0AA40G5G2</accession>
<reference evidence="2" key="1">
    <citation type="submission" date="2021-10" db="EMBL/GenBank/DDBJ databases">
        <title>Melipona bicolor Genome sequencing and assembly.</title>
        <authorList>
            <person name="Araujo N.S."/>
            <person name="Arias M.C."/>
        </authorList>
    </citation>
    <scope>NUCLEOTIDE SEQUENCE</scope>
    <source>
        <strain evidence="2">USP_2M_L1-L4_2017</strain>
        <tissue evidence="2">Whole body</tissue>
    </source>
</reference>
<gene>
    <name evidence="2" type="ORF">K0M31_017644</name>
</gene>
<evidence type="ECO:0000313" key="3">
    <source>
        <dbReference type="Proteomes" id="UP001177670"/>
    </source>
</evidence>
<name>A0AA40G5G2_9HYME</name>
<feature type="compositionally biased region" description="Acidic residues" evidence="1">
    <location>
        <begin position="78"/>
        <end position="92"/>
    </location>
</feature>
<proteinExistence type="predicted"/>
<evidence type="ECO:0000313" key="2">
    <source>
        <dbReference type="EMBL" id="KAK1131357.1"/>
    </source>
</evidence>
<keyword evidence="3" id="KW-1185">Reference proteome</keyword>
<dbReference type="Proteomes" id="UP001177670">
    <property type="component" value="Unassembled WGS sequence"/>
</dbReference>
<comment type="caution">
    <text evidence="2">The sequence shown here is derived from an EMBL/GenBank/DDBJ whole genome shotgun (WGS) entry which is preliminary data.</text>
</comment>
<dbReference type="AlphaFoldDB" id="A0AA40G5G2"/>
<dbReference type="EMBL" id="JAHYIQ010000006">
    <property type="protein sequence ID" value="KAK1131357.1"/>
    <property type="molecule type" value="Genomic_DNA"/>
</dbReference>